<dbReference type="CDD" id="cd16031">
    <property type="entry name" value="G6S_like"/>
    <property type="match status" value="1"/>
</dbReference>
<evidence type="ECO:0000259" key="7">
    <source>
        <dbReference type="Pfam" id="PF00884"/>
    </source>
</evidence>
<dbReference type="OrthoDB" id="9815108at2"/>
<evidence type="ECO:0000256" key="1">
    <source>
        <dbReference type="ARBA" id="ARBA00001913"/>
    </source>
</evidence>
<evidence type="ECO:0000313" key="9">
    <source>
        <dbReference type="Proteomes" id="UP000316614"/>
    </source>
</evidence>
<comment type="cofactor">
    <cofactor evidence="1">
        <name>Ca(2+)</name>
        <dbReference type="ChEBI" id="CHEBI:29108"/>
    </cofactor>
</comment>
<dbReference type="KEGG" id="echi:FKX85_20600"/>
<dbReference type="InterPro" id="IPR050738">
    <property type="entry name" value="Sulfatase"/>
</dbReference>
<keyword evidence="6" id="KW-0106">Calcium</keyword>
<accession>A0A514CNF4</accession>
<gene>
    <name evidence="8" type="ORF">FKX85_20600</name>
</gene>
<keyword evidence="4" id="KW-0732">Signal</keyword>
<comment type="similarity">
    <text evidence="2">Belongs to the sulfatase family.</text>
</comment>
<protein>
    <submittedName>
        <fullName evidence="8">Sulfatase</fullName>
    </submittedName>
</protein>
<dbReference type="RefSeq" id="WP_141616511.1">
    <property type="nucleotide sequence ID" value="NZ_CP041253.1"/>
</dbReference>
<keyword evidence="9" id="KW-1185">Reference proteome</keyword>
<proteinExistence type="inferred from homology"/>
<dbReference type="PROSITE" id="PS51257">
    <property type="entry name" value="PROKAR_LIPOPROTEIN"/>
    <property type="match status" value="1"/>
</dbReference>
<evidence type="ECO:0000256" key="4">
    <source>
        <dbReference type="ARBA" id="ARBA00022729"/>
    </source>
</evidence>
<dbReference type="AlphaFoldDB" id="A0A514CNF4"/>
<dbReference type="EMBL" id="CP041253">
    <property type="protein sequence ID" value="QDH81297.1"/>
    <property type="molecule type" value="Genomic_DNA"/>
</dbReference>
<dbReference type="Gene3D" id="3.40.720.10">
    <property type="entry name" value="Alkaline Phosphatase, subunit A"/>
    <property type="match status" value="1"/>
</dbReference>
<dbReference type="PANTHER" id="PTHR42693:SF42">
    <property type="entry name" value="ARYLSULFATASE G"/>
    <property type="match status" value="1"/>
</dbReference>
<evidence type="ECO:0000256" key="2">
    <source>
        <dbReference type="ARBA" id="ARBA00008779"/>
    </source>
</evidence>
<dbReference type="InterPro" id="IPR000917">
    <property type="entry name" value="Sulfatase_N"/>
</dbReference>
<evidence type="ECO:0000313" key="8">
    <source>
        <dbReference type="EMBL" id="QDH81297.1"/>
    </source>
</evidence>
<dbReference type="Proteomes" id="UP000316614">
    <property type="component" value="Chromosome"/>
</dbReference>
<keyword evidence="5" id="KW-0378">Hydrolase</keyword>
<dbReference type="GO" id="GO:0046872">
    <property type="term" value="F:metal ion binding"/>
    <property type="evidence" value="ECO:0007669"/>
    <property type="project" value="UniProtKB-KW"/>
</dbReference>
<feature type="domain" description="Sulfatase N-terminal" evidence="7">
    <location>
        <begin position="33"/>
        <end position="365"/>
    </location>
</feature>
<dbReference type="Pfam" id="PF00884">
    <property type="entry name" value="Sulfatase"/>
    <property type="match status" value="1"/>
</dbReference>
<evidence type="ECO:0000256" key="3">
    <source>
        <dbReference type="ARBA" id="ARBA00022723"/>
    </source>
</evidence>
<reference evidence="8 9" key="1">
    <citation type="submission" date="2019-06" db="EMBL/GenBank/DDBJ databases">
        <title>Echinicola alkalisoli sp. nov. isolated from saline soil.</title>
        <authorList>
            <person name="Sun J.-Q."/>
            <person name="Xu L."/>
        </authorList>
    </citation>
    <scope>NUCLEOTIDE SEQUENCE [LARGE SCALE GENOMIC DNA]</scope>
    <source>
        <strain evidence="8 9">LN3S3</strain>
    </source>
</reference>
<organism evidence="8 9">
    <name type="scientific">Echinicola soli</name>
    <dbReference type="NCBI Taxonomy" id="2591634"/>
    <lineage>
        <taxon>Bacteria</taxon>
        <taxon>Pseudomonadati</taxon>
        <taxon>Bacteroidota</taxon>
        <taxon>Cytophagia</taxon>
        <taxon>Cytophagales</taxon>
        <taxon>Cyclobacteriaceae</taxon>
        <taxon>Echinicola</taxon>
    </lineage>
</organism>
<evidence type="ECO:0000256" key="6">
    <source>
        <dbReference type="ARBA" id="ARBA00022837"/>
    </source>
</evidence>
<keyword evidence="3" id="KW-0479">Metal-binding</keyword>
<name>A0A514CNF4_9BACT</name>
<evidence type="ECO:0000256" key="5">
    <source>
        <dbReference type="ARBA" id="ARBA00022801"/>
    </source>
</evidence>
<sequence>MRTYYCRTFSMLLLMGCLITGCQENKRTNQQRPNIIFLLTDDQRWDALGVMGNPVIQTPHLDSLAESGILFTNAYVTTSICVISRASLLTGQYAARHKINDFRTSLTPEQLQKTYPMLLKASGYRVGFVGKYGIGNPKDQPKEAYDFWECTNKHQPDYELVAEDGTPIHHTDKIKNDLHRFVSSYASKEPFCLSVSFKAPHVQDEDPRQFIVSPAYRDYYRDDTISKPKTANPDSWNRFPGFFRTDTNIARERWKIRFANDTMYQNSVKNYYRLITHVDDVVGELMDDLEEKGIADNTVIIFMGDNGFFLGEHGLAGKWYGYEESIRVPLIVYDPRSKEKDKGTVSSKIALNTDIAPTILGLAGITVPEDMQGVNLFGLAKEEIPERKQFFYEHHFLGSPKIPTSEAVVSREFKYIKYTEHGYEEFFDLKNDPHEENNLIDNEKYEAIIDQYRSEYRRLAAAVQ</sequence>
<dbReference type="SUPFAM" id="SSF53649">
    <property type="entry name" value="Alkaline phosphatase-like"/>
    <property type="match status" value="1"/>
</dbReference>
<dbReference type="PANTHER" id="PTHR42693">
    <property type="entry name" value="ARYLSULFATASE FAMILY MEMBER"/>
    <property type="match status" value="1"/>
</dbReference>
<dbReference type="InterPro" id="IPR017850">
    <property type="entry name" value="Alkaline_phosphatase_core_sf"/>
</dbReference>
<dbReference type="GO" id="GO:0004065">
    <property type="term" value="F:arylsulfatase activity"/>
    <property type="evidence" value="ECO:0007669"/>
    <property type="project" value="TreeGrafter"/>
</dbReference>